<evidence type="ECO:0000313" key="2">
    <source>
        <dbReference type="Proteomes" id="UP001085076"/>
    </source>
</evidence>
<proteinExistence type="predicted"/>
<reference evidence="1" key="1">
    <citation type="submission" date="2021-03" db="EMBL/GenBank/DDBJ databases">
        <authorList>
            <person name="Li Z."/>
            <person name="Yang C."/>
        </authorList>
    </citation>
    <scope>NUCLEOTIDE SEQUENCE</scope>
    <source>
        <strain evidence="1">Dzin_1.0</strain>
        <tissue evidence="1">Leaf</tissue>
    </source>
</reference>
<reference evidence="1" key="2">
    <citation type="journal article" date="2022" name="Hortic Res">
        <title>The genome of Dioscorea zingiberensis sheds light on the biosynthesis, origin and evolution of the medicinally important diosgenin saponins.</title>
        <authorList>
            <person name="Li Y."/>
            <person name="Tan C."/>
            <person name="Li Z."/>
            <person name="Guo J."/>
            <person name="Li S."/>
            <person name="Chen X."/>
            <person name="Wang C."/>
            <person name="Dai X."/>
            <person name="Yang H."/>
            <person name="Song W."/>
            <person name="Hou L."/>
            <person name="Xu J."/>
            <person name="Tong Z."/>
            <person name="Xu A."/>
            <person name="Yuan X."/>
            <person name="Wang W."/>
            <person name="Yang Q."/>
            <person name="Chen L."/>
            <person name="Sun Z."/>
            <person name="Wang K."/>
            <person name="Pan B."/>
            <person name="Chen J."/>
            <person name="Bao Y."/>
            <person name="Liu F."/>
            <person name="Qi X."/>
            <person name="Gang D.R."/>
            <person name="Wen J."/>
            <person name="Li J."/>
        </authorList>
    </citation>
    <scope>NUCLEOTIDE SEQUENCE</scope>
    <source>
        <strain evidence="1">Dzin_1.0</strain>
    </source>
</reference>
<protein>
    <submittedName>
        <fullName evidence="1">Uncharacterized protein</fullName>
    </submittedName>
</protein>
<gene>
    <name evidence="1" type="ORF">J5N97_020955</name>
</gene>
<organism evidence="1 2">
    <name type="scientific">Dioscorea zingiberensis</name>
    <dbReference type="NCBI Taxonomy" id="325984"/>
    <lineage>
        <taxon>Eukaryota</taxon>
        <taxon>Viridiplantae</taxon>
        <taxon>Streptophyta</taxon>
        <taxon>Embryophyta</taxon>
        <taxon>Tracheophyta</taxon>
        <taxon>Spermatophyta</taxon>
        <taxon>Magnoliopsida</taxon>
        <taxon>Liliopsida</taxon>
        <taxon>Dioscoreales</taxon>
        <taxon>Dioscoreaceae</taxon>
        <taxon>Dioscorea</taxon>
    </lineage>
</organism>
<name>A0A9D5CGR6_9LILI</name>
<dbReference type="InterPro" id="IPR036397">
    <property type="entry name" value="RNaseH_sf"/>
</dbReference>
<accession>A0A9D5CGR6</accession>
<keyword evidence="2" id="KW-1185">Reference proteome</keyword>
<comment type="caution">
    <text evidence="1">The sequence shown here is derived from an EMBL/GenBank/DDBJ whole genome shotgun (WGS) entry which is preliminary data.</text>
</comment>
<evidence type="ECO:0000313" key="1">
    <source>
        <dbReference type="EMBL" id="KAJ0972996.1"/>
    </source>
</evidence>
<dbReference type="EMBL" id="JAGGNH010000005">
    <property type="protein sequence ID" value="KAJ0972996.1"/>
    <property type="molecule type" value="Genomic_DNA"/>
</dbReference>
<dbReference type="AlphaFoldDB" id="A0A9D5CGR6"/>
<sequence>MEMFFELVRAFFGDDWWDVKHIMKYCDALYGGLETVAMMLKVQSQSHAPAVCQAGLIAAPPTPSISPFLLTDCNTAPPEIGGATLAALESGNTILKFKRTRLLEDHTGGSGKVLINEGPEEISTEVEDVHPSQPISIIERHMVLDSRWSEKRR</sequence>
<dbReference type="GO" id="GO:0003676">
    <property type="term" value="F:nucleic acid binding"/>
    <property type="evidence" value="ECO:0007669"/>
    <property type="project" value="InterPro"/>
</dbReference>
<dbReference type="Proteomes" id="UP001085076">
    <property type="component" value="Miscellaneous, Linkage group lg05"/>
</dbReference>
<dbReference type="Gene3D" id="3.30.420.10">
    <property type="entry name" value="Ribonuclease H-like superfamily/Ribonuclease H"/>
    <property type="match status" value="1"/>
</dbReference>